<dbReference type="CDD" id="cd01167">
    <property type="entry name" value="bac_FRK"/>
    <property type="match status" value="1"/>
</dbReference>
<dbReference type="RefSeq" id="WP_188749729.1">
    <property type="nucleotide sequence ID" value="NZ_BMIK01000004.1"/>
</dbReference>
<dbReference type="Pfam" id="PF00294">
    <property type="entry name" value="PfkB"/>
    <property type="match status" value="1"/>
</dbReference>
<dbReference type="PANTHER" id="PTHR43085:SF57">
    <property type="entry name" value="CARBOHYDRATE KINASE PFKB DOMAIN-CONTAINING PROTEIN"/>
    <property type="match status" value="1"/>
</dbReference>
<dbReference type="Proteomes" id="UP000597338">
    <property type="component" value="Unassembled WGS sequence"/>
</dbReference>
<proteinExistence type="inferred from homology"/>
<evidence type="ECO:0000256" key="3">
    <source>
        <dbReference type="ARBA" id="ARBA00022777"/>
    </source>
</evidence>
<accession>A0ABQ1LSB3</accession>
<dbReference type="Gene3D" id="3.40.1190.20">
    <property type="match status" value="1"/>
</dbReference>
<evidence type="ECO:0000313" key="5">
    <source>
        <dbReference type="EMBL" id="GGC26264.1"/>
    </source>
</evidence>
<feature type="domain" description="Carbohydrate kinase PfkB" evidence="4">
    <location>
        <begin position="30"/>
        <end position="290"/>
    </location>
</feature>
<reference evidence="6" key="1">
    <citation type="journal article" date="2019" name="Int. J. Syst. Evol. Microbiol.">
        <title>The Global Catalogue of Microorganisms (GCM) 10K type strain sequencing project: providing services to taxonomists for standard genome sequencing and annotation.</title>
        <authorList>
            <consortium name="The Broad Institute Genomics Platform"/>
            <consortium name="The Broad Institute Genome Sequencing Center for Infectious Disease"/>
            <person name="Wu L."/>
            <person name="Ma J."/>
        </authorList>
    </citation>
    <scope>NUCLEOTIDE SEQUENCE [LARGE SCALE GENOMIC DNA]</scope>
    <source>
        <strain evidence="6">CGMCC 1.15342</strain>
    </source>
</reference>
<protein>
    <submittedName>
        <fullName evidence="5">2-dehydro-3-deoxygluconokinase</fullName>
    </submittedName>
</protein>
<comment type="caution">
    <text evidence="5">The sequence shown here is derived from an EMBL/GenBank/DDBJ whole genome shotgun (WGS) entry which is preliminary data.</text>
</comment>
<dbReference type="PANTHER" id="PTHR43085">
    <property type="entry name" value="HEXOKINASE FAMILY MEMBER"/>
    <property type="match status" value="1"/>
</dbReference>
<evidence type="ECO:0000256" key="2">
    <source>
        <dbReference type="ARBA" id="ARBA00022679"/>
    </source>
</evidence>
<sequence>MDRKKTDMETGRKQVVCYGEVLWDVLPSGRKPGGAPMNVAYHLCRLGIPSVLVSRIGDDTDGRALLDFLSGMGIAIDFVQVDEQYETSRVMATIGRDNEVSYQILEPVAWDFIQYDPRLSTLIHTSDVLVYGSLAARSTQSHATLQQLLDHAKYRLFDVNLRPPHYTPELIDGLFRRADAAKLNSHELAQVSNWLDIGRGSEDEKVRRLQERYELGEIIVTKGAQGASYYTPGTRRDFPAIRVSVTDTVGSGDAFLAAFLVQKLRGEGNETLLELATALGAYVTTKTGACPHYSRADLDHFIWENTLRKREDKKAPHN</sequence>
<dbReference type="SUPFAM" id="SSF53613">
    <property type="entry name" value="Ribokinase-like"/>
    <property type="match status" value="1"/>
</dbReference>
<organism evidence="5 6">
    <name type="scientific">Parapedobacter defluvii</name>
    <dbReference type="NCBI Taxonomy" id="2045106"/>
    <lineage>
        <taxon>Bacteria</taxon>
        <taxon>Pseudomonadati</taxon>
        <taxon>Bacteroidota</taxon>
        <taxon>Sphingobacteriia</taxon>
        <taxon>Sphingobacteriales</taxon>
        <taxon>Sphingobacteriaceae</taxon>
        <taxon>Parapedobacter</taxon>
    </lineage>
</organism>
<dbReference type="PROSITE" id="PS00584">
    <property type="entry name" value="PFKB_KINASES_2"/>
    <property type="match status" value="1"/>
</dbReference>
<keyword evidence="3" id="KW-0418">Kinase</keyword>
<dbReference type="EMBL" id="BMIK01000004">
    <property type="protein sequence ID" value="GGC26264.1"/>
    <property type="molecule type" value="Genomic_DNA"/>
</dbReference>
<keyword evidence="2" id="KW-0808">Transferase</keyword>
<dbReference type="InterPro" id="IPR011611">
    <property type="entry name" value="PfkB_dom"/>
</dbReference>
<keyword evidence="6" id="KW-1185">Reference proteome</keyword>
<dbReference type="InterPro" id="IPR029056">
    <property type="entry name" value="Ribokinase-like"/>
</dbReference>
<dbReference type="InterPro" id="IPR002173">
    <property type="entry name" value="Carboh/pur_kinase_PfkB_CS"/>
</dbReference>
<name>A0ABQ1LSB3_9SPHI</name>
<evidence type="ECO:0000259" key="4">
    <source>
        <dbReference type="Pfam" id="PF00294"/>
    </source>
</evidence>
<comment type="similarity">
    <text evidence="1">Belongs to the carbohydrate kinase PfkB family.</text>
</comment>
<gene>
    <name evidence="5" type="ORF">GCM10011386_17850</name>
</gene>
<dbReference type="PROSITE" id="PS00583">
    <property type="entry name" value="PFKB_KINASES_1"/>
    <property type="match status" value="1"/>
</dbReference>
<evidence type="ECO:0000313" key="6">
    <source>
        <dbReference type="Proteomes" id="UP000597338"/>
    </source>
</evidence>
<evidence type="ECO:0000256" key="1">
    <source>
        <dbReference type="ARBA" id="ARBA00010688"/>
    </source>
</evidence>
<dbReference type="InterPro" id="IPR050306">
    <property type="entry name" value="PfkB_Carbo_kinase"/>
</dbReference>